<evidence type="ECO:0000259" key="3">
    <source>
        <dbReference type="PROSITE" id="PS50222"/>
    </source>
</evidence>
<evidence type="ECO:0000313" key="6">
    <source>
        <dbReference type="Proteomes" id="UP000316598"/>
    </source>
</evidence>
<dbReference type="SUPFAM" id="SSF49742">
    <property type="entry name" value="PHM/PNGase F"/>
    <property type="match status" value="2"/>
</dbReference>
<accession>A0A5C5WJX0</accession>
<dbReference type="PROSITE" id="PS00018">
    <property type="entry name" value="EF_HAND_1"/>
    <property type="match status" value="2"/>
</dbReference>
<dbReference type="Pfam" id="PF13202">
    <property type="entry name" value="EF-hand_5"/>
    <property type="match status" value="2"/>
</dbReference>
<dbReference type="InterPro" id="IPR047262">
    <property type="entry name" value="PRX-like1"/>
</dbReference>
<feature type="chain" id="PRO_5022719151" description="Thiol-disulfide oxidoreductase" evidence="2">
    <location>
        <begin position="23"/>
        <end position="673"/>
    </location>
</feature>
<dbReference type="InterPro" id="IPR013766">
    <property type="entry name" value="Thioredoxin_domain"/>
</dbReference>
<dbReference type="InterPro" id="IPR011992">
    <property type="entry name" value="EF-hand-dom_pair"/>
</dbReference>
<name>A0A5C5WJX0_9BACT</name>
<sequence length="673" mass="74261" precursor="true">MMMRFSIAVMLTLCTALTIATAEDEQVPVRQGPRMLNGSTRGIGKLMPNAKLVDLAGKSHSLSDLTSRHQAVVIAMTSTSCPLSKRYLSTLRQLVKQSNDDVAWLLVNPVATDERAAMQAAASSFRSPIIYAHDPEGSFASAVGAVTTTDTIVLDASRTVVYHGAIDDQYGFGYSIDSPRHRYLADALTAVETGQAVSVKATDAPGCVLTQNHAPRASTQITYHNRVSRIMQQRCQNCHRDGGVAPFALTTFAEVEAHSAMIEQVVRRGIMPPWFASDSASDTDQLSPWSNDCSLEEGEKRDLLEWLDGSLTEGDPNDAPQPLIFTSEWEIGEPDAVFQFAEPQVIKATGVMPYQNVVIDTHLDEDKWVQAIEVRPGDRSVVHHVIVFANRSGGSSDERDGFWGVYVPGNSSLIYPEGFAKRLPKNAKLHFQMHYTLNGTATTDQTSIGVIYAKAPPRHEVRVAGIINEHIAIPPGASNHAEVATLRVPGDARVMGFLPHMHLRGKAARYELIRDGSSTTILDIPRYDFNWQLLYRYRDPIAVSLGDKIRFTSWYDNSNNNPANPDSSKTVYWGQQTYDEMQVGYVEYYVPGEKPKLQNAKATAPASSIRPASSMQNKALFRRLDLNRDGVITKQEVRQALPDDPHAAGPVFDRIDVDQNGEVTRPELSKLNQ</sequence>
<dbReference type="InterPro" id="IPR008977">
    <property type="entry name" value="PHM/PNGase_F_dom_sf"/>
</dbReference>
<dbReference type="Proteomes" id="UP000316598">
    <property type="component" value="Unassembled WGS sequence"/>
</dbReference>
<comment type="caution">
    <text evidence="5">The sequence shown here is derived from an EMBL/GenBank/DDBJ whole genome shotgun (WGS) entry which is preliminary data.</text>
</comment>
<feature type="domain" description="EF-hand" evidence="3">
    <location>
        <begin position="651"/>
        <end position="673"/>
    </location>
</feature>
<dbReference type="CDD" id="cd00051">
    <property type="entry name" value="EFh"/>
    <property type="match status" value="1"/>
</dbReference>
<proteinExistence type="predicted"/>
<dbReference type="GO" id="GO:0016715">
    <property type="term" value="F:oxidoreductase activity, acting on paired donors, with incorporation or reduction of molecular oxygen, reduced ascorbate as one donor, and incorporation of one atom of oxygen"/>
    <property type="evidence" value="ECO:0007669"/>
    <property type="project" value="InterPro"/>
</dbReference>
<keyword evidence="6" id="KW-1185">Reference proteome</keyword>
<dbReference type="PROSITE" id="PS50222">
    <property type="entry name" value="EF_HAND_2"/>
    <property type="match status" value="2"/>
</dbReference>
<dbReference type="Pfam" id="PF08534">
    <property type="entry name" value="Redoxin"/>
    <property type="match status" value="1"/>
</dbReference>
<dbReference type="GO" id="GO:0005507">
    <property type="term" value="F:copper ion binding"/>
    <property type="evidence" value="ECO:0007669"/>
    <property type="project" value="InterPro"/>
</dbReference>
<dbReference type="PANTHER" id="PTHR43640:SF1">
    <property type="entry name" value="THIOREDOXIN-DEPENDENT PEROXIREDOXIN"/>
    <property type="match status" value="1"/>
</dbReference>
<evidence type="ECO:0000259" key="4">
    <source>
        <dbReference type="PROSITE" id="PS51352"/>
    </source>
</evidence>
<dbReference type="InterPro" id="IPR024548">
    <property type="entry name" value="Cu2_monoox_C"/>
</dbReference>
<evidence type="ECO:0000313" key="5">
    <source>
        <dbReference type="EMBL" id="TWT51114.1"/>
    </source>
</evidence>
<evidence type="ECO:0008006" key="7">
    <source>
        <dbReference type="Google" id="ProtNLM"/>
    </source>
</evidence>
<dbReference type="PROSITE" id="PS51352">
    <property type="entry name" value="THIOREDOXIN_2"/>
    <property type="match status" value="1"/>
</dbReference>
<dbReference type="PANTHER" id="PTHR43640">
    <property type="entry name" value="OS07G0260300 PROTEIN"/>
    <property type="match status" value="1"/>
</dbReference>
<keyword evidence="1" id="KW-1015">Disulfide bond</keyword>
<protein>
    <recommendedName>
        <fullName evidence="7">Thiol-disulfide oxidoreductase</fullName>
    </recommendedName>
</protein>
<dbReference type="InterPro" id="IPR036249">
    <property type="entry name" value="Thioredoxin-like_sf"/>
</dbReference>
<evidence type="ECO:0000256" key="2">
    <source>
        <dbReference type="SAM" id="SignalP"/>
    </source>
</evidence>
<evidence type="ECO:0000256" key="1">
    <source>
        <dbReference type="ARBA" id="ARBA00023157"/>
    </source>
</evidence>
<organism evidence="5 6">
    <name type="scientific">Rubripirellula amarantea</name>
    <dbReference type="NCBI Taxonomy" id="2527999"/>
    <lineage>
        <taxon>Bacteria</taxon>
        <taxon>Pseudomonadati</taxon>
        <taxon>Planctomycetota</taxon>
        <taxon>Planctomycetia</taxon>
        <taxon>Pirellulales</taxon>
        <taxon>Pirellulaceae</taxon>
        <taxon>Rubripirellula</taxon>
    </lineage>
</organism>
<feature type="domain" description="EF-hand" evidence="3">
    <location>
        <begin position="612"/>
        <end position="647"/>
    </location>
</feature>
<feature type="signal peptide" evidence="2">
    <location>
        <begin position="1"/>
        <end position="22"/>
    </location>
</feature>
<gene>
    <name evidence="5" type="ORF">Pla22_38910</name>
</gene>
<dbReference type="EMBL" id="SJPI01000002">
    <property type="protein sequence ID" value="TWT51114.1"/>
    <property type="molecule type" value="Genomic_DNA"/>
</dbReference>
<dbReference type="AlphaFoldDB" id="A0A5C5WJX0"/>
<dbReference type="Gene3D" id="3.40.30.10">
    <property type="entry name" value="Glutaredoxin"/>
    <property type="match status" value="1"/>
</dbReference>
<dbReference type="GO" id="GO:0005509">
    <property type="term" value="F:calcium ion binding"/>
    <property type="evidence" value="ECO:0007669"/>
    <property type="project" value="InterPro"/>
</dbReference>
<dbReference type="Gene3D" id="1.10.238.10">
    <property type="entry name" value="EF-hand"/>
    <property type="match status" value="1"/>
</dbReference>
<dbReference type="Gene3D" id="2.60.120.230">
    <property type="match status" value="1"/>
</dbReference>
<dbReference type="Gene3D" id="2.60.120.310">
    <property type="entry name" value="Copper type II, ascorbate-dependent monooxygenase, N-terminal domain"/>
    <property type="match status" value="1"/>
</dbReference>
<reference evidence="5 6" key="1">
    <citation type="submission" date="2019-02" db="EMBL/GenBank/DDBJ databases">
        <title>Deep-cultivation of Planctomycetes and their phenomic and genomic characterization uncovers novel biology.</title>
        <authorList>
            <person name="Wiegand S."/>
            <person name="Jogler M."/>
            <person name="Boedeker C."/>
            <person name="Pinto D."/>
            <person name="Vollmers J."/>
            <person name="Rivas-Marin E."/>
            <person name="Kohn T."/>
            <person name="Peeters S.H."/>
            <person name="Heuer A."/>
            <person name="Rast P."/>
            <person name="Oberbeckmann S."/>
            <person name="Bunk B."/>
            <person name="Jeske O."/>
            <person name="Meyerdierks A."/>
            <person name="Storesund J.E."/>
            <person name="Kallscheuer N."/>
            <person name="Luecker S."/>
            <person name="Lage O.M."/>
            <person name="Pohl T."/>
            <person name="Merkel B.J."/>
            <person name="Hornburger P."/>
            <person name="Mueller R.-W."/>
            <person name="Bruemmer F."/>
            <person name="Labrenz M."/>
            <person name="Spormann A.M."/>
            <person name="Op Den Camp H."/>
            <person name="Overmann J."/>
            <person name="Amann R."/>
            <person name="Jetten M.S.M."/>
            <person name="Mascher T."/>
            <person name="Medema M.H."/>
            <person name="Devos D.P."/>
            <person name="Kaster A.-K."/>
            <person name="Ovreas L."/>
            <person name="Rohde M."/>
            <person name="Galperin M.Y."/>
            <person name="Jogler C."/>
        </authorList>
    </citation>
    <scope>NUCLEOTIDE SEQUENCE [LARGE SCALE GENOMIC DNA]</scope>
    <source>
        <strain evidence="5 6">Pla22</strain>
    </source>
</reference>
<dbReference type="InterPro" id="IPR014784">
    <property type="entry name" value="Cu2_ascorb_mOase-like_C"/>
</dbReference>
<dbReference type="InterPro" id="IPR036939">
    <property type="entry name" value="Cu2_ascorb_mOase_N_sf"/>
</dbReference>
<dbReference type="SUPFAM" id="SSF47473">
    <property type="entry name" value="EF-hand"/>
    <property type="match status" value="1"/>
</dbReference>
<feature type="domain" description="Thioredoxin" evidence="4">
    <location>
        <begin position="41"/>
        <end position="190"/>
    </location>
</feature>
<dbReference type="RefSeq" id="WP_207310412.1">
    <property type="nucleotide sequence ID" value="NZ_SJPI01000002.1"/>
</dbReference>
<dbReference type="SUPFAM" id="SSF52833">
    <property type="entry name" value="Thioredoxin-like"/>
    <property type="match status" value="1"/>
</dbReference>
<keyword evidence="2" id="KW-0732">Signal</keyword>
<dbReference type="Pfam" id="PF03712">
    <property type="entry name" value="Cu2_monoox_C"/>
    <property type="match status" value="1"/>
</dbReference>
<dbReference type="InterPro" id="IPR013740">
    <property type="entry name" value="Redoxin"/>
</dbReference>
<dbReference type="InterPro" id="IPR002048">
    <property type="entry name" value="EF_hand_dom"/>
</dbReference>
<dbReference type="InterPro" id="IPR018247">
    <property type="entry name" value="EF_Hand_1_Ca_BS"/>
</dbReference>